<accession>A0ABX0L334</accession>
<dbReference type="InterPro" id="IPR042564">
    <property type="entry name" value="CRISPR-Cas6/Csy4_sf"/>
</dbReference>
<evidence type="ECO:0000313" key="1">
    <source>
        <dbReference type="EMBL" id="NHQ87826.1"/>
    </source>
</evidence>
<organism evidence="1 2">
    <name type="scientific">Iodobacter violaceini</name>
    <dbReference type="NCBI Taxonomy" id="3044271"/>
    <lineage>
        <taxon>Bacteria</taxon>
        <taxon>Pseudomonadati</taxon>
        <taxon>Pseudomonadota</taxon>
        <taxon>Betaproteobacteria</taxon>
        <taxon>Neisseriales</taxon>
        <taxon>Chitinibacteraceae</taxon>
        <taxon>Iodobacter</taxon>
    </lineage>
</organism>
<protein>
    <submittedName>
        <fullName evidence="1">Type I-F CRISPR-associated endoribonuclease Cas6/Csy4</fullName>
    </submittedName>
</protein>
<dbReference type="RefSeq" id="WP_166828804.1">
    <property type="nucleotide sequence ID" value="NZ_JAAOLX010000009.1"/>
</dbReference>
<evidence type="ECO:0000313" key="2">
    <source>
        <dbReference type="Proteomes" id="UP000712570"/>
    </source>
</evidence>
<dbReference type="Gene3D" id="3.30.70.2540">
    <property type="entry name" value="CRISPR-associated endoribonuclease Cas6/Csy4"/>
    <property type="match status" value="1"/>
</dbReference>
<dbReference type="Proteomes" id="UP000712570">
    <property type="component" value="Unassembled WGS sequence"/>
</dbReference>
<dbReference type="CDD" id="cd09739">
    <property type="entry name" value="Cas6_I-F"/>
    <property type="match status" value="1"/>
</dbReference>
<name>A0ABX0L334_9NEIS</name>
<dbReference type="InterPro" id="IPR013396">
    <property type="entry name" value="CRISPR-assoc_prot_Csy4"/>
</dbReference>
<reference evidence="1 2" key="1">
    <citation type="submission" date="2020-03" db="EMBL/GenBank/DDBJ databases">
        <title>Draft genome sequence of environmentally isolated violet-colored cultures.</title>
        <authorList>
            <person name="Wilson H.S."/>
        </authorList>
    </citation>
    <scope>NUCLEOTIDE SEQUENCE [LARGE SCALE GENOMIC DNA]</scope>
    <source>
        <strain evidence="1 2">HSC-16F04</strain>
    </source>
</reference>
<dbReference type="EMBL" id="JAAOLX010000009">
    <property type="protein sequence ID" value="NHQ87826.1"/>
    <property type="molecule type" value="Genomic_DNA"/>
</dbReference>
<gene>
    <name evidence="1" type="primary">cas6f</name>
    <name evidence="1" type="ORF">HA050_17070</name>
</gene>
<comment type="caution">
    <text evidence="1">The sequence shown here is derived from an EMBL/GenBank/DDBJ whole genome shotgun (WGS) entry which is preliminary data.</text>
</comment>
<keyword evidence="2" id="KW-1185">Reference proteome</keyword>
<sequence>MDHYLEIKVLPDPEFEVATLFNALFAKLHRALADVGQGQIGVSFPLADKTLGPILRLHGKHAALEQLMAESWLKGLRDYTTASAILSVPASAKHRVVKRVQAKSSAERLRRRSVRNGRLSEQEALERISFANEARLKLPFIQMKSNSTAQSFCLFIQQGPLQAEAVAGTFSDYGLSPVATIPVF</sequence>
<proteinExistence type="predicted"/>
<dbReference type="NCBIfam" id="TIGR02563">
    <property type="entry name" value="cas_Csy4"/>
    <property type="match status" value="1"/>
</dbReference>
<dbReference type="Pfam" id="PF09618">
    <property type="entry name" value="Cas_Csy4"/>
    <property type="match status" value="1"/>
</dbReference>